<proteinExistence type="predicted"/>
<dbReference type="Gene3D" id="2.160.20.10">
    <property type="entry name" value="Single-stranded right-handed beta-helix, Pectin lyase-like"/>
    <property type="match status" value="1"/>
</dbReference>
<dbReference type="InterPro" id="IPR033801">
    <property type="entry name" value="CBM6-CBM35-CBM36-like_1"/>
</dbReference>
<dbReference type="InterPro" id="IPR035992">
    <property type="entry name" value="Ricin_B-like_lectins"/>
</dbReference>
<dbReference type="SMART" id="SM00458">
    <property type="entry name" value="RICIN"/>
    <property type="match status" value="2"/>
</dbReference>
<dbReference type="InterPro" id="IPR012334">
    <property type="entry name" value="Pectin_lyas_fold"/>
</dbReference>
<dbReference type="PROSITE" id="PS50231">
    <property type="entry name" value="RICIN_B_LECTIN"/>
    <property type="match status" value="2"/>
</dbReference>
<protein>
    <submittedName>
        <fullName evidence="1">Uncharacterized protein</fullName>
    </submittedName>
</protein>
<dbReference type="Gene3D" id="2.80.10.50">
    <property type="match status" value="2"/>
</dbReference>
<accession>A0A402D6V4</accession>
<dbReference type="KEGG" id="ccot:CCAX7_36420"/>
<dbReference type="InterPro" id="IPR000772">
    <property type="entry name" value="Ricin_B_lectin"/>
</dbReference>
<evidence type="ECO:0000313" key="1">
    <source>
        <dbReference type="EMBL" id="BDI31591.1"/>
    </source>
</evidence>
<dbReference type="CDD" id="cd00161">
    <property type="entry name" value="beta-trefoil_Ricin-like"/>
    <property type="match status" value="2"/>
</dbReference>
<gene>
    <name evidence="1" type="ORF">CCAX7_36420</name>
</gene>
<dbReference type="SUPFAM" id="SSF50370">
    <property type="entry name" value="Ricin B-like lectins"/>
    <property type="match status" value="2"/>
</dbReference>
<dbReference type="AlphaFoldDB" id="A0A402D6V4"/>
<dbReference type="SUPFAM" id="SSF51126">
    <property type="entry name" value="Pectin lyase-like"/>
    <property type="match status" value="1"/>
</dbReference>
<dbReference type="OrthoDB" id="9135535at2"/>
<dbReference type="Gene3D" id="2.60.120.260">
    <property type="entry name" value="Galactose-binding domain-like"/>
    <property type="match status" value="1"/>
</dbReference>
<dbReference type="SMART" id="SM00710">
    <property type="entry name" value="PbH1"/>
    <property type="match status" value="5"/>
</dbReference>
<dbReference type="Pfam" id="PF14200">
    <property type="entry name" value="RicinB_lectin_2"/>
    <property type="match status" value="3"/>
</dbReference>
<keyword evidence="2" id="KW-1185">Reference proteome</keyword>
<dbReference type="Proteomes" id="UP000287394">
    <property type="component" value="Chromosome"/>
</dbReference>
<dbReference type="InterPro" id="IPR011050">
    <property type="entry name" value="Pectin_lyase_fold/virulence"/>
</dbReference>
<sequence>MTLKFALVLYAVIAVLNALAAPTHAQIVSSGVYTVVSKASGLALDNEGSTSAGNGVWQWSSVAGSTNQMWQINRLPSGNYTMVCLTSGMTLDSGNRFPNGSLPIQNTSVPQNIDQEWIVTQLANGSCTFVNAANGLALDNSGATANGGTVRQSTPASGSANQQWQVTLVKQLPIASGGIYTLTCRKSGLNLDNEGASAAGNQVWQYGGGLANTNQEWRITVLPGGQYSLTCVTSGMNLDNAGSTANGTAITQNYPQPGSSTNQQWTIASAGGAYCTLVCQKSGKALDNGGSTLSNAPIQQAAVVSGSANQQWTITPVQIGANTPFITYEAESGALAGSAHVTALTTAPTTMFSSPELEASGHAYVNLANAGDSVTWTNNTGKSITAINVRYSIPDSAGGGGNTSTLNLYVNGTFRQALPVSSTQTWVYETSGNYNGMSQSPSSGNAHVFWDETHAFVSGAAIAPGSTITLQKTSSNTAAYYNIDAIDLEAPPAALTQPANSLSIASYGATPNNSSFDNSTAIQNCINAAQSQGKSVWIPQGVYYVFSGSPLTATGITISGAGPWYSTVICTASNWSNGFIFLTHSASFQNLSIDASGPNATPGLFAILAYDDNWSLNNVWTRHTMLTWADGSNITISNCRVNNSWGDGVNINNINGNACNNVTITNNFSRGNGDDGMALNSSNSSAPVMTGILICNNTCVAEWWANNIGIYGGVNVFVNNNLVTDSVKEFGISVGLYSGSAHLQTAYIQGNAVLRGGSNGWNLQYPAMGIGVSGNSSNINGVSVTGNMLANSPFDGVHISSGSSLYVAGNLITTPGLNGFEVDSGATGNAFLICNSVANLKSGQTAYIDNAPASNFTVTGSGNIGFTVP</sequence>
<dbReference type="InterPro" id="IPR006626">
    <property type="entry name" value="PbH1"/>
</dbReference>
<organism evidence="1 2">
    <name type="scientific">Capsulimonas corticalis</name>
    <dbReference type="NCBI Taxonomy" id="2219043"/>
    <lineage>
        <taxon>Bacteria</taxon>
        <taxon>Bacillati</taxon>
        <taxon>Armatimonadota</taxon>
        <taxon>Armatimonadia</taxon>
        <taxon>Capsulimonadales</taxon>
        <taxon>Capsulimonadaceae</taxon>
        <taxon>Capsulimonas</taxon>
    </lineage>
</organism>
<dbReference type="Pfam" id="PF22815">
    <property type="entry name" value="CatAgl_D1"/>
    <property type="match status" value="1"/>
</dbReference>
<reference evidence="1 2" key="1">
    <citation type="journal article" date="2019" name="Int. J. Syst. Evol. Microbiol.">
        <title>Capsulimonas corticalis gen. nov., sp. nov., an aerobic capsulated bacterium, of a novel bacterial order, Capsulimonadales ord. nov., of the class Armatimonadia of the phylum Armatimonadetes.</title>
        <authorList>
            <person name="Li J."/>
            <person name="Kudo C."/>
            <person name="Tonouchi A."/>
        </authorList>
    </citation>
    <scope>NUCLEOTIDE SEQUENCE [LARGE SCALE GENOMIC DNA]</scope>
    <source>
        <strain evidence="1 2">AX-7</strain>
    </source>
</reference>
<evidence type="ECO:0000313" key="2">
    <source>
        <dbReference type="Proteomes" id="UP000287394"/>
    </source>
</evidence>
<name>A0A402D6V4_9BACT</name>
<dbReference type="RefSeq" id="WP_119325184.1">
    <property type="nucleotide sequence ID" value="NZ_AP025739.1"/>
</dbReference>
<dbReference type="EMBL" id="AP025739">
    <property type="protein sequence ID" value="BDI31591.1"/>
    <property type="molecule type" value="Genomic_DNA"/>
</dbReference>